<gene>
    <name evidence="1" type="ORF">JMN32_20725</name>
</gene>
<dbReference type="EMBL" id="JAEUGD010000065">
    <property type="protein sequence ID" value="MBL6448749.1"/>
    <property type="molecule type" value="Genomic_DNA"/>
</dbReference>
<accession>A0A937FYZ5</accession>
<organism evidence="1 2">
    <name type="scientific">Fulvivirga marina</name>
    <dbReference type="NCBI Taxonomy" id="2494733"/>
    <lineage>
        <taxon>Bacteria</taxon>
        <taxon>Pseudomonadati</taxon>
        <taxon>Bacteroidota</taxon>
        <taxon>Cytophagia</taxon>
        <taxon>Cytophagales</taxon>
        <taxon>Fulvivirgaceae</taxon>
        <taxon>Fulvivirga</taxon>
    </lineage>
</organism>
<protein>
    <recommendedName>
        <fullName evidence="3">Aminoglycoside phosphotransferase domain-containing protein</fullName>
    </recommendedName>
</protein>
<keyword evidence="2" id="KW-1185">Reference proteome</keyword>
<comment type="caution">
    <text evidence="1">The sequence shown here is derived from an EMBL/GenBank/DDBJ whole genome shotgun (WGS) entry which is preliminary data.</text>
</comment>
<reference evidence="1" key="1">
    <citation type="submission" date="2021-01" db="EMBL/GenBank/DDBJ databases">
        <title>Fulvivirga kasyanovii gen. nov., sp nov., a novel member of the phylum Bacteroidetes isolated from seawater in a mussel farm.</title>
        <authorList>
            <person name="Zhao L.-H."/>
            <person name="Wang Z.-J."/>
        </authorList>
    </citation>
    <scope>NUCLEOTIDE SEQUENCE</scope>
    <source>
        <strain evidence="1">29W222</strain>
    </source>
</reference>
<dbReference type="Proteomes" id="UP000614216">
    <property type="component" value="Unassembled WGS sequence"/>
</dbReference>
<evidence type="ECO:0008006" key="3">
    <source>
        <dbReference type="Google" id="ProtNLM"/>
    </source>
</evidence>
<sequence length="341" mass="40389">MDKVRFLSRPESYAHTQEVLVRETHMSFVFLTDDHVYKLKKPVCYDFLNFSTLEARHKYCREEVRVNKVLAPDVYLGVVAMRFDGEHLSLGSKGVLVDWLVKMRRLPDEYMLDNLLNNGRVPMPWIQKAAEKLTNFYLSTSPVCMSGHQYREMIKEKVEIDINNLLSQEFGLYKPQIMGIGIDLLRFLMHFSFLFDLRVSEGRVKECHGDLRPEHICLFPEPLMIDRIEFNENLRLMDIAEELSFLTLECEVLGFSETGETFIHFYRLKSKDDIPEELIHFYKAKRALLRAWLCIHHLLEKVYSDQEIKWRGKCENYLNIASDYCEKMFNSTTYKRNESHE</sequence>
<dbReference type="PANTHER" id="PTHR43883:SF1">
    <property type="entry name" value="GLUCONOKINASE"/>
    <property type="match status" value="1"/>
</dbReference>
<dbReference type="InterPro" id="IPR052732">
    <property type="entry name" value="Cell-binding_unc_protein"/>
</dbReference>
<proteinExistence type="predicted"/>
<evidence type="ECO:0000313" key="1">
    <source>
        <dbReference type="EMBL" id="MBL6448749.1"/>
    </source>
</evidence>
<name>A0A937FYZ5_9BACT</name>
<dbReference type="AlphaFoldDB" id="A0A937FYZ5"/>
<dbReference type="RefSeq" id="WP_202858290.1">
    <property type="nucleotide sequence ID" value="NZ_JAEUGD010000065.1"/>
</dbReference>
<evidence type="ECO:0000313" key="2">
    <source>
        <dbReference type="Proteomes" id="UP000614216"/>
    </source>
</evidence>
<dbReference type="PANTHER" id="PTHR43883">
    <property type="entry name" value="SLR0207 PROTEIN"/>
    <property type="match status" value="1"/>
</dbReference>
<dbReference type="InterPro" id="IPR011009">
    <property type="entry name" value="Kinase-like_dom_sf"/>
</dbReference>
<dbReference type="SUPFAM" id="SSF56112">
    <property type="entry name" value="Protein kinase-like (PK-like)"/>
    <property type="match status" value="1"/>
</dbReference>